<dbReference type="SUPFAM" id="SSF56112">
    <property type="entry name" value="Protein kinase-like (PK-like)"/>
    <property type="match status" value="1"/>
</dbReference>
<sequence length="322" mass="35037">MTGAGGCRAALTWLDEPTVEALRAALRLVAPGLADGTIVPRGLEPNDDPQWCAASAVVDDRFVVKFAWAEPPAQRICHQVRLLDSLRAAAPRLPLPVVVATSRDPAMLVTQRAAATPFFDVRHLITTPDRQAVADDLAAVLVALHDADVLTSVSEATGPLPEPMAHASTGTLRARFGALIRPDQRDRVSAWCDRADQALAAPGRTVLVHGDFHGDNHLWDRELLRLRLVVDWETAGTGEPEFDLRCLPGDCGTELFTATVAAYERMSGTTLDMDRIMAWHLRTVLGDALWRAEAGVALPDRRTPAHWVDDLADRFTALKTFG</sequence>
<dbReference type="InterPro" id="IPR011009">
    <property type="entry name" value="Kinase-like_dom_sf"/>
</dbReference>
<dbReference type="RefSeq" id="WP_203781785.1">
    <property type="nucleotide sequence ID" value="NZ_BOMV01000031.1"/>
</dbReference>
<keyword evidence="3" id="KW-1185">Reference proteome</keyword>
<name>A0A919MUM0_9ACTN</name>
<dbReference type="InterPro" id="IPR051678">
    <property type="entry name" value="AGP_Transferase"/>
</dbReference>
<evidence type="ECO:0000313" key="2">
    <source>
        <dbReference type="EMBL" id="GIE95484.1"/>
    </source>
</evidence>
<evidence type="ECO:0000313" key="3">
    <source>
        <dbReference type="Proteomes" id="UP000636960"/>
    </source>
</evidence>
<proteinExistence type="predicted"/>
<dbReference type="InterPro" id="IPR002575">
    <property type="entry name" value="Aminoglycoside_PTrfase"/>
</dbReference>
<gene>
    <name evidence="2" type="ORF">Ari01nite_29490</name>
</gene>
<evidence type="ECO:0000259" key="1">
    <source>
        <dbReference type="Pfam" id="PF01636"/>
    </source>
</evidence>
<protein>
    <recommendedName>
        <fullName evidence="1">Aminoglycoside phosphotransferase domain-containing protein</fullName>
    </recommendedName>
</protein>
<organism evidence="2 3">
    <name type="scientific">Paractinoplanes rishiriensis</name>
    <dbReference type="NCBI Taxonomy" id="1050105"/>
    <lineage>
        <taxon>Bacteria</taxon>
        <taxon>Bacillati</taxon>
        <taxon>Actinomycetota</taxon>
        <taxon>Actinomycetes</taxon>
        <taxon>Micromonosporales</taxon>
        <taxon>Micromonosporaceae</taxon>
        <taxon>Paractinoplanes</taxon>
    </lineage>
</organism>
<dbReference type="Proteomes" id="UP000636960">
    <property type="component" value="Unassembled WGS sequence"/>
</dbReference>
<comment type="caution">
    <text evidence="2">The sequence shown here is derived from an EMBL/GenBank/DDBJ whole genome shotgun (WGS) entry which is preliminary data.</text>
</comment>
<reference evidence="2" key="1">
    <citation type="submission" date="2021-01" db="EMBL/GenBank/DDBJ databases">
        <title>Whole genome shotgun sequence of Actinoplanes rishiriensis NBRC 108556.</title>
        <authorList>
            <person name="Komaki H."/>
            <person name="Tamura T."/>
        </authorList>
    </citation>
    <scope>NUCLEOTIDE SEQUENCE</scope>
    <source>
        <strain evidence="2">NBRC 108556</strain>
    </source>
</reference>
<dbReference type="AlphaFoldDB" id="A0A919MUM0"/>
<accession>A0A919MUM0</accession>
<dbReference type="PANTHER" id="PTHR21310">
    <property type="entry name" value="AMINOGLYCOSIDE PHOSPHOTRANSFERASE-RELATED-RELATED"/>
    <property type="match status" value="1"/>
</dbReference>
<dbReference type="EMBL" id="BOMV01000031">
    <property type="protein sequence ID" value="GIE95484.1"/>
    <property type="molecule type" value="Genomic_DNA"/>
</dbReference>
<feature type="domain" description="Aminoglycoside phosphotransferase" evidence="1">
    <location>
        <begin position="59"/>
        <end position="276"/>
    </location>
</feature>
<dbReference type="Gene3D" id="3.90.1200.10">
    <property type="match status" value="1"/>
</dbReference>
<dbReference type="Pfam" id="PF01636">
    <property type="entry name" value="APH"/>
    <property type="match status" value="1"/>
</dbReference>